<dbReference type="RefSeq" id="WP_242533054.1">
    <property type="nucleotide sequence ID" value="NZ_BAABLE010000011.1"/>
</dbReference>
<sequence length="147" mass="15665">MVRAALGSDAATIAGLYHQLTGNPDVCVSATRIADVNARGDTRLFVVEQAGHICGTLLVSLCHDVMFGSQPFGVVENVVIAAPYQGQGLGTQLMAAAEAFCHAADCSKLMLMSSVRRPEAHAFFKRCGFAGDAKRAFVKYRPQFQTA</sequence>
<feature type="domain" description="N-acetyltransferase" evidence="3">
    <location>
        <begin position="1"/>
        <end position="147"/>
    </location>
</feature>
<dbReference type="InterPro" id="IPR000182">
    <property type="entry name" value="GNAT_dom"/>
</dbReference>
<proteinExistence type="predicted"/>
<dbReference type="InterPro" id="IPR050832">
    <property type="entry name" value="Bact_Acetyltransf"/>
</dbReference>
<dbReference type="InterPro" id="IPR016181">
    <property type="entry name" value="Acyl_CoA_acyltransferase"/>
</dbReference>
<dbReference type="Gene3D" id="3.40.630.30">
    <property type="match status" value="1"/>
</dbReference>
<gene>
    <name evidence="4" type="ORF">GGR36_002219</name>
</gene>
<comment type="caution">
    <text evidence="4">The sequence shown here is derived from an EMBL/GenBank/DDBJ whole genome shotgun (WGS) entry which is preliminary data.</text>
</comment>
<keyword evidence="1 4" id="KW-0808">Transferase</keyword>
<dbReference type="SUPFAM" id="SSF55729">
    <property type="entry name" value="Acyl-CoA N-acyltransferases (Nat)"/>
    <property type="match status" value="1"/>
</dbReference>
<evidence type="ECO:0000259" key="3">
    <source>
        <dbReference type="PROSITE" id="PS51186"/>
    </source>
</evidence>
<evidence type="ECO:0000313" key="5">
    <source>
        <dbReference type="Proteomes" id="UP000561045"/>
    </source>
</evidence>
<dbReference type="Proteomes" id="UP000561045">
    <property type="component" value="Unassembled WGS sequence"/>
</dbReference>
<dbReference type="EMBL" id="JACIET010000001">
    <property type="protein sequence ID" value="MBB4012911.1"/>
    <property type="molecule type" value="Genomic_DNA"/>
</dbReference>
<dbReference type="GO" id="GO:0016747">
    <property type="term" value="F:acyltransferase activity, transferring groups other than amino-acyl groups"/>
    <property type="evidence" value="ECO:0007669"/>
    <property type="project" value="InterPro"/>
</dbReference>
<dbReference type="PROSITE" id="PS51186">
    <property type="entry name" value="GNAT"/>
    <property type="match status" value="1"/>
</dbReference>
<keyword evidence="5" id="KW-1185">Reference proteome</keyword>
<dbReference type="Pfam" id="PF00583">
    <property type="entry name" value="Acetyltransf_1"/>
    <property type="match status" value="1"/>
</dbReference>
<evidence type="ECO:0000256" key="1">
    <source>
        <dbReference type="ARBA" id="ARBA00022679"/>
    </source>
</evidence>
<organism evidence="4 5">
    <name type="scientific">Niveibacterium umoris</name>
    <dbReference type="NCBI Taxonomy" id="1193620"/>
    <lineage>
        <taxon>Bacteria</taxon>
        <taxon>Pseudomonadati</taxon>
        <taxon>Pseudomonadota</taxon>
        <taxon>Betaproteobacteria</taxon>
        <taxon>Rhodocyclales</taxon>
        <taxon>Rhodocyclaceae</taxon>
        <taxon>Niveibacterium</taxon>
    </lineage>
</organism>
<keyword evidence="2" id="KW-0012">Acyltransferase</keyword>
<protein>
    <submittedName>
        <fullName evidence="4">GNAT superfamily N-acetyltransferase</fullName>
    </submittedName>
</protein>
<accession>A0A840BH84</accession>
<evidence type="ECO:0000256" key="2">
    <source>
        <dbReference type="ARBA" id="ARBA00023315"/>
    </source>
</evidence>
<dbReference type="PANTHER" id="PTHR43877">
    <property type="entry name" value="AMINOALKYLPHOSPHONATE N-ACETYLTRANSFERASE-RELATED-RELATED"/>
    <property type="match status" value="1"/>
</dbReference>
<evidence type="ECO:0000313" key="4">
    <source>
        <dbReference type="EMBL" id="MBB4012911.1"/>
    </source>
</evidence>
<dbReference type="CDD" id="cd04301">
    <property type="entry name" value="NAT_SF"/>
    <property type="match status" value="1"/>
</dbReference>
<dbReference type="PANTHER" id="PTHR43877:SF1">
    <property type="entry name" value="ACETYLTRANSFERASE"/>
    <property type="match status" value="1"/>
</dbReference>
<reference evidence="4 5" key="1">
    <citation type="submission" date="2020-08" db="EMBL/GenBank/DDBJ databases">
        <title>Genomic Encyclopedia of Type Strains, Phase IV (KMG-IV): sequencing the most valuable type-strain genomes for metagenomic binning, comparative biology and taxonomic classification.</title>
        <authorList>
            <person name="Goeker M."/>
        </authorList>
    </citation>
    <scope>NUCLEOTIDE SEQUENCE [LARGE SCALE GENOMIC DNA]</scope>
    <source>
        <strain evidence="4 5">DSM 106739</strain>
    </source>
</reference>
<name>A0A840BH84_9RHOO</name>
<dbReference type="AlphaFoldDB" id="A0A840BH84"/>